<gene>
    <name evidence="1" type="ORF">SAMN04487987_10879</name>
</gene>
<reference evidence="2" key="1">
    <citation type="submission" date="2016-10" db="EMBL/GenBank/DDBJ databases">
        <authorList>
            <person name="Varghese N."/>
            <person name="Submissions S."/>
        </authorList>
    </citation>
    <scope>NUCLEOTIDE SEQUENCE [LARGE SCALE GENOMIC DNA]</scope>
    <source>
        <strain evidence="2">DSM 25730</strain>
    </source>
</reference>
<dbReference type="AlphaFoldDB" id="A0A1I1R9Q1"/>
<name>A0A1I1R9Q1_9FLAO</name>
<sequence length="131" mass="14621">MNLKKENKYGLAAKEAALIGGNPIEAWRAAVQNFDSESAKLKGCPKNAFLGLCEAGLVKGIKSGSYFTRKKENLNKKYAITAVNLLATNPCLNKNELWKEVREKLVLGEKKHNSQMDVVLALWNKKLIQFN</sequence>
<proteinExistence type="predicted"/>
<dbReference type="OrthoDB" id="5586840at2"/>
<protein>
    <submittedName>
        <fullName evidence="1">Uncharacterized protein</fullName>
    </submittedName>
</protein>
<dbReference type="Pfam" id="PF22399">
    <property type="entry name" value="DUF6979"/>
    <property type="match status" value="1"/>
</dbReference>
<organism evidence="1 2">
    <name type="scientific">Algibacter pectinivorans</name>
    <dbReference type="NCBI Taxonomy" id="870482"/>
    <lineage>
        <taxon>Bacteria</taxon>
        <taxon>Pseudomonadati</taxon>
        <taxon>Bacteroidota</taxon>
        <taxon>Flavobacteriia</taxon>
        <taxon>Flavobacteriales</taxon>
        <taxon>Flavobacteriaceae</taxon>
        <taxon>Algibacter</taxon>
    </lineage>
</organism>
<dbReference type="Proteomes" id="UP000199439">
    <property type="component" value="Unassembled WGS sequence"/>
</dbReference>
<dbReference type="STRING" id="870482.SAMN04487987_10879"/>
<keyword evidence="2" id="KW-1185">Reference proteome</keyword>
<dbReference type="InterPro" id="IPR053917">
    <property type="entry name" value="DUF6979"/>
</dbReference>
<evidence type="ECO:0000313" key="1">
    <source>
        <dbReference type="EMBL" id="SFD28293.1"/>
    </source>
</evidence>
<evidence type="ECO:0000313" key="2">
    <source>
        <dbReference type="Proteomes" id="UP000199439"/>
    </source>
</evidence>
<accession>A0A1I1R9Q1</accession>
<dbReference type="EMBL" id="FOMI01000008">
    <property type="protein sequence ID" value="SFD28293.1"/>
    <property type="molecule type" value="Genomic_DNA"/>
</dbReference>
<dbReference type="RefSeq" id="WP_092852611.1">
    <property type="nucleotide sequence ID" value="NZ_FOMI01000008.1"/>
</dbReference>